<keyword evidence="5 6" id="KW-0472">Membrane</keyword>
<dbReference type="Pfam" id="PF01040">
    <property type="entry name" value="UbiA"/>
    <property type="match status" value="1"/>
</dbReference>
<protein>
    <submittedName>
        <fullName evidence="7">Geranylgeranylglycerol-phosphate geranylgeranyltransferase</fullName>
    </submittedName>
</protein>
<dbReference type="InterPro" id="IPR044878">
    <property type="entry name" value="UbiA_sf"/>
</dbReference>
<dbReference type="Gene3D" id="1.10.357.140">
    <property type="entry name" value="UbiA prenyltransferase"/>
    <property type="match status" value="1"/>
</dbReference>
<keyword evidence="4 6" id="KW-1133">Transmembrane helix</keyword>
<evidence type="ECO:0000256" key="5">
    <source>
        <dbReference type="ARBA" id="ARBA00023136"/>
    </source>
</evidence>
<dbReference type="RefSeq" id="WP_380034867.1">
    <property type="nucleotide sequence ID" value="NZ_JBHSHB010000024.1"/>
</dbReference>
<keyword evidence="8" id="KW-1185">Reference proteome</keyword>
<feature type="transmembrane region" description="Helical" evidence="6">
    <location>
        <begin position="140"/>
        <end position="159"/>
    </location>
</feature>
<name>A0ABV9LBJ9_9FLAO</name>
<comment type="subcellular location">
    <subcellularLocation>
        <location evidence="1">Membrane</location>
        <topology evidence="1">Multi-pass membrane protein</topology>
    </subcellularLocation>
</comment>
<feature type="transmembrane region" description="Helical" evidence="6">
    <location>
        <begin position="41"/>
        <end position="65"/>
    </location>
</feature>
<evidence type="ECO:0000313" key="8">
    <source>
        <dbReference type="Proteomes" id="UP001595878"/>
    </source>
</evidence>
<feature type="transmembrane region" description="Helical" evidence="6">
    <location>
        <begin position="110"/>
        <end position="128"/>
    </location>
</feature>
<evidence type="ECO:0000313" key="7">
    <source>
        <dbReference type="EMBL" id="MFC4691242.1"/>
    </source>
</evidence>
<dbReference type="NCBIfam" id="NF009512">
    <property type="entry name" value="PRK12872.1-1"/>
    <property type="match status" value="1"/>
</dbReference>
<keyword evidence="2" id="KW-1003">Cell membrane</keyword>
<gene>
    <name evidence="7" type="ORF">ACFO5T_12450</name>
</gene>
<proteinExistence type="predicted"/>
<evidence type="ECO:0000256" key="6">
    <source>
        <dbReference type="SAM" id="Phobius"/>
    </source>
</evidence>
<feature type="transmembrane region" description="Helical" evidence="6">
    <location>
        <begin position="171"/>
        <end position="190"/>
    </location>
</feature>
<comment type="caution">
    <text evidence="7">The sequence shown here is derived from an EMBL/GenBank/DDBJ whole genome shotgun (WGS) entry which is preliminary data.</text>
</comment>
<organism evidence="7 8">
    <name type="scientific">Dokdonia genika</name>
    <dbReference type="NCBI Taxonomy" id="308113"/>
    <lineage>
        <taxon>Bacteria</taxon>
        <taxon>Pseudomonadati</taxon>
        <taxon>Bacteroidota</taxon>
        <taxon>Flavobacteriia</taxon>
        <taxon>Flavobacteriales</taxon>
        <taxon>Flavobacteriaceae</taxon>
        <taxon>Dokdonia</taxon>
    </lineage>
</organism>
<feature type="transmembrane region" description="Helical" evidence="6">
    <location>
        <begin position="86"/>
        <end position="104"/>
    </location>
</feature>
<dbReference type="InterPro" id="IPR000537">
    <property type="entry name" value="UbiA_prenyltransferase"/>
</dbReference>
<keyword evidence="3 6" id="KW-0812">Transmembrane</keyword>
<feature type="transmembrane region" description="Helical" evidence="6">
    <location>
        <begin position="12"/>
        <end position="29"/>
    </location>
</feature>
<dbReference type="PANTHER" id="PTHR42723">
    <property type="entry name" value="CHLOROPHYLL SYNTHASE"/>
    <property type="match status" value="1"/>
</dbReference>
<evidence type="ECO:0000256" key="4">
    <source>
        <dbReference type="ARBA" id="ARBA00022989"/>
    </source>
</evidence>
<accession>A0ABV9LBJ9</accession>
<sequence length="305" mass="34145">MKYLNLIRFKNLIMIIVMQCVIRYAIAQIEDIDITLSTLGLLFLILATVLIAAGGYVINDIYDVVADKINKAKKRIVGISVDEKQAKLIYFTLTFTGLGLGFILTNLMAHPIYFIYFLLSAGSLYLYARFIKKYAFIGNLLVSILVGLSVILVPLFELVPAINTSNNEEQLGAFMVFISVGIFAFAITLIRELVKDIEDIQGDHVAGYKTLPIVLGAQRTARFSVVLTLIIITFISWYTFTFLYDYKIAVATVFFAIIGPLGYCCSKLWEATKKSELSHVSLILKVIMFVGICIIPLLIHAIYYA</sequence>
<dbReference type="Proteomes" id="UP001595878">
    <property type="component" value="Unassembled WGS sequence"/>
</dbReference>
<dbReference type="PANTHER" id="PTHR42723:SF1">
    <property type="entry name" value="CHLOROPHYLL SYNTHASE, CHLOROPLASTIC"/>
    <property type="match status" value="1"/>
</dbReference>
<feature type="transmembrane region" description="Helical" evidence="6">
    <location>
        <begin position="246"/>
        <end position="265"/>
    </location>
</feature>
<dbReference type="EMBL" id="JBHSHB010000024">
    <property type="protein sequence ID" value="MFC4691242.1"/>
    <property type="molecule type" value="Genomic_DNA"/>
</dbReference>
<dbReference type="InterPro" id="IPR050475">
    <property type="entry name" value="Prenyltransferase_related"/>
</dbReference>
<feature type="transmembrane region" description="Helical" evidence="6">
    <location>
        <begin position="286"/>
        <end position="304"/>
    </location>
</feature>
<evidence type="ECO:0000256" key="3">
    <source>
        <dbReference type="ARBA" id="ARBA00022692"/>
    </source>
</evidence>
<reference evidence="8" key="1">
    <citation type="journal article" date="2019" name="Int. J. Syst. Evol. Microbiol.">
        <title>The Global Catalogue of Microorganisms (GCM) 10K type strain sequencing project: providing services to taxonomists for standard genome sequencing and annotation.</title>
        <authorList>
            <consortium name="The Broad Institute Genomics Platform"/>
            <consortium name="The Broad Institute Genome Sequencing Center for Infectious Disease"/>
            <person name="Wu L."/>
            <person name="Ma J."/>
        </authorList>
    </citation>
    <scope>NUCLEOTIDE SEQUENCE [LARGE SCALE GENOMIC DNA]</scope>
    <source>
        <strain evidence="8">CGMCC 4.7427</strain>
    </source>
</reference>
<evidence type="ECO:0000256" key="2">
    <source>
        <dbReference type="ARBA" id="ARBA00022475"/>
    </source>
</evidence>
<evidence type="ECO:0000256" key="1">
    <source>
        <dbReference type="ARBA" id="ARBA00004141"/>
    </source>
</evidence>
<dbReference type="CDD" id="cd13961">
    <property type="entry name" value="PT_UbiA_DGGGPS"/>
    <property type="match status" value="1"/>
</dbReference>
<feature type="transmembrane region" description="Helical" evidence="6">
    <location>
        <begin position="221"/>
        <end position="240"/>
    </location>
</feature>